<gene>
    <name evidence="1" type="ORF">Scep_028629</name>
</gene>
<keyword evidence="2" id="KW-1185">Reference proteome</keyword>
<dbReference type="EMBL" id="JBBNAG010000012">
    <property type="protein sequence ID" value="KAK9089547.1"/>
    <property type="molecule type" value="Genomic_DNA"/>
</dbReference>
<dbReference type="AlphaFoldDB" id="A0AAP0HLZ8"/>
<organism evidence="1 2">
    <name type="scientific">Stephania cephalantha</name>
    <dbReference type="NCBI Taxonomy" id="152367"/>
    <lineage>
        <taxon>Eukaryota</taxon>
        <taxon>Viridiplantae</taxon>
        <taxon>Streptophyta</taxon>
        <taxon>Embryophyta</taxon>
        <taxon>Tracheophyta</taxon>
        <taxon>Spermatophyta</taxon>
        <taxon>Magnoliopsida</taxon>
        <taxon>Ranunculales</taxon>
        <taxon>Menispermaceae</taxon>
        <taxon>Menispermoideae</taxon>
        <taxon>Cissampelideae</taxon>
        <taxon>Stephania</taxon>
    </lineage>
</organism>
<reference evidence="1 2" key="1">
    <citation type="submission" date="2024-01" db="EMBL/GenBank/DDBJ databases">
        <title>Genome assemblies of Stephania.</title>
        <authorList>
            <person name="Yang L."/>
        </authorList>
    </citation>
    <scope>NUCLEOTIDE SEQUENCE [LARGE SCALE GENOMIC DNA]</scope>
    <source>
        <strain evidence="1">JXDWG</strain>
        <tissue evidence="1">Leaf</tissue>
    </source>
</reference>
<dbReference type="Proteomes" id="UP001419268">
    <property type="component" value="Unassembled WGS sequence"/>
</dbReference>
<accession>A0AAP0HLZ8</accession>
<sequence>MSFLSQPLTTVVDHISFAEQEPVPIAQEMKFPLRGQLTPKQVRLLVCLVYLLERSNKLAIQGMNTSLDLSHEILQRKPAVMQMVRTKADTCRFWIGGHDVAFAGHASAADASKRGWPMDDCHVAWSRKNCNNDHNDSSPKEHPWRSIETIGILAH</sequence>
<evidence type="ECO:0000313" key="2">
    <source>
        <dbReference type="Proteomes" id="UP001419268"/>
    </source>
</evidence>
<evidence type="ECO:0000313" key="1">
    <source>
        <dbReference type="EMBL" id="KAK9089547.1"/>
    </source>
</evidence>
<protein>
    <submittedName>
        <fullName evidence="1">Uncharacterized protein</fullName>
    </submittedName>
</protein>
<comment type="caution">
    <text evidence="1">The sequence shown here is derived from an EMBL/GenBank/DDBJ whole genome shotgun (WGS) entry which is preliminary data.</text>
</comment>
<proteinExistence type="predicted"/>
<name>A0AAP0HLZ8_9MAGN</name>